<dbReference type="InterPro" id="IPR002575">
    <property type="entry name" value="Aminoglycoside_PTrfase"/>
</dbReference>
<evidence type="ECO:0000313" key="2">
    <source>
        <dbReference type="EMBL" id="HIT76001.1"/>
    </source>
</evidence>
<organism evidence="2 3">
    <name type="scientific">Candidatus Avipropionibacterium avicola</name>
    <dbReference type="NCBI Taxonomy" id="2840701"/>
    <lineage>
        <taxon>Bacteria</taxon>
        <taxon>Bacillati</taxon>
        <taxon>Actinomycetota</taxon>
        <taxon>Actinomycetes</taxon>
        <taxon>Propionibacteriales</taxon>
        <taxon>Propionibacteriaceae</taxon>
        <taxon>Propionibacteriaceae incertae sedis</taxon>
        <taxon>Candidatus Avipropionibacterium</taxon>
    </lineage>
</organism>
<dbReference type="PANTHER" id="PTHR21310">
    <property type="entry name" value="AMINOGLYCOSIDE PHOSPHOTRANSFERASE-RELATED-RELATED"/>
    <property type="match status" value="1"/>
</dbReference>
<dbReference type="Gene3D" id="3.90.1200.10">
    <property type="match status" value="1"/>
</dbReference>
<protein>
    <submittedName>
        <fullName evidence="2">Aminoglycoside phosphotransferase family protein</fullName>
    </submittedName>
</protein>
<comment type="caution">
    <text evidence="2">The sequence shown here is derived from an EMBL/GenBank/DDBJ whole genome shotgun (WGS) entry which is preliminary data.</text>
</comment>
<dbReference type="InterPro" id="IPR051678">
    <property type="entry name" value="AGP_Transferase"/>
</dbReference>
<dbReference type="AlphaFoldDB" id="A0A9D1GY57"/>
<dbReference type="PANTHER" id="PTHR21310:SF42">
    <property type="entry name" value="BIFUNCTIONAL AAC_APH"/>
    <property type="match status" value="1"/>
</dbReference>
<feature type="domain" description="Aminoglycoside phosphotransferase" evidence="1">
    <location>
        <begin position="41"/>
        <end position="274"/>
    </location>
</feature>
<gene>
    <name evidence="2" type="ORF">IAA98_10480</name>
</gene>
<accession>A0A9D1GY57</accession>
<sequence length="309" mass="34003">MPRLHDDELVIDDALVRGLLESHHRPWARLPLTRLESTGSTNVLFRLGQDLLVRLPRQPGGSRMILAEAHWTPRLSPALSVPVPEVVAVGQPTPIYSEHWSVVRWIAGDHPEVVLPDGPPSDSEQLAEDLAAFIQSLRAAPIPTDLPESDLPRSYRGTALADLDPAVRDNLARCRALGDFGYDLDAAEHLWEEALRLPGAAETTTACWYHGDLTGENLLVRNGRLAAVLDFGPSVGDPTVDLVVAWQVLDPAGRELFRERLGVDDTTWAKGRAWALCISLMVWYYWHTLPGRRAAQVAVGRNVLADAGL</sequence>
<reference evidence="2" key="1">
    <citation type="submission" date="2020-10" db="EMBL/GenBank/DDBJ databases">
        <authorList>
            <person name="Gilroy R."/>
        </authorList>
    </citation>
    <scope>NUCLEOTIDE SEQUENCE</scope>
    <source>
        <strain evidence="2">ChiGjej1B1-24693</strain>
    </source>
</reference>
<dbReference type="SUPFAM" id="SSF56112">
    <property type="entry name" value="Protein kinase-like (PK-like)"/>
    <property type="match status" value="1"/>
</dbReference>
<dbReference type="Pfam" id="PF01636">
    <property type="entry name" value="APH"/>
    <property type="match status" value="1"/>
</dbReference>
<proteinExistence type="predicted"/>
<reference evidence="2" key="2">
    <citation type="journal article" date="2021" name="PeerJ">
        <title>Extensive microbial diversity within the chicken gut microbiome revealed by metagenomics and culture.</title>
        <authorList>
            <person name="Gilroy R."/>
            <person name="Ravi A."/>
            <person name="Getino M."/>
            <person name="Pursley I."/>
            <person name="Horton D.L."/>
            <person name="Alikhan N.F."/>
            <person name="Baker D."/>
            <person name="Gharbi K."/>
            <person name="Hall N."/>
            <person name="Watson M."/>
            <person name="Adriaenssens E.M."/>
            <person name="Foster-Nyarko E."/>
            <person name="Jarju S."/>
            <person name="Secka A."/>
            <person name="Antonio M."/>
            <person name="Oren A."/>
            <person name="Chaudhuri R.R."/>
            <person name="La Ragione R."/>
            <person name="Hildebrand F."/>
            <person name="Pallen M.J."/>
        </authorList>
    </citation>
    <scope>NUCLEOTIDE SEQUENCE</scope>
    <source>
        <strain evidence="2">ChiGjej1B1-24693</strain>
    </source>
</reference>
<evidence type="ECO:0000313" key="3">
    <source>
        <dbReference type="Proteomes" id="UP000886842"/>
    </source>
</evidence>
<dbReference type="InterPro" id="IPR011009">
    <property type="entry name" value="Kinase-like_dom_sf"/>
</dbReference>
<dbReference type="EMBL" id="DVLP01000310">
    <property type="protein sequence ID" value="HIT76001.1"/>
    <property type="molecule type" value="Genomic_DNA"/>
</dbReference>
<dbReference type="CDD" id="cd05155">
    <property type="entry name" value="APH_ChoK_like_1"/>
    <property type="match status" value="1"/>
</dbReference>
<dbReference type="Gene3D" id="3.30.200.20">
    <property type="entry name" value="Phosphorylase Kinase, domain 1"/>
    <property type="match status" value="1"/>
</dbReference>
<dbReference type="Proteomes" id="UP000886842">
    <property type="component" value="Unassembled WGS sequence"/>
</dbReference>
<name>A0A9D1GY57_9ACTN</name>
<evidence type="ECO:0000259" key="1">
    <source>
        <dbReference type="Pfam" id="PF01636"/>
    </source>
</evidence>